<dbReference type="EMBL" id="JBBMEZ010000022">
    <property type="protein sequence ID" value="MEQ2470312.1"/>
    <property type="molecule type" value="Genomic_DNA"/>
</dbReference>
<accession>A0ABV1FDD5</accession>
<sequence length="1196" mass="133273">MANPTGSNIFKSWSINGTYDIQNSKTTSDAEITLVVNSDITATASFTQAAPYQVAYDVKNSVNKISMYATDRQGIYVSAKAIDIDTTFTIFDSSTKKYAYSEGKGAYWITSENPTPSILNWANNYADANKVINKYKVGKYVIFDSVNQFITLSDTAEYNPKLTLYVKPGTVSSDESKGTDNSKYASSSVAKGLTATTDSPCNTYSVSDGDNITITTKMSEKYKKLGYYVAAYCVNGVNYNASLSAEADTYQANITVSTDMAVKNSIEVTPIYYNKTIEANGDYITFYVNADEALKSWGNTLSVDPYCYSTKDGIVHFFEKYPGQPLVKDGQYYVTKISKSYYKNNNGTLEKTTDTVSGITLNNYYNDSVHVKLSPSGRNMQTYDFSDFVKLAEMENVKTIMFQNKFYNADSDDAVKNIGYACKADGTAVTKLDNIADADTNKKVNKWQKFTDYYGRDTDVLGNILSDSDKNQPCIYVISTGSHDTRDTTSQDYATKGEWATKWCVYDNSGKLITCGTPADFLDSTSTQYTALNKEEYRNKPVKISYEKGSKYDNGYSRSDGRWYYSALGQEFTSDVAIEYKGDDGTYIADTNTANTGFIGEKSGATATINDVTTASFSSVTDTAHLNIKVANGWRFDGWYINGNKIGDNYTDISTDILMSNSYNIVARVSQIPSGTLELNHTAYTGTDPAAHTGTGFYYISAILKKADGSKIKFDETQGVISIDKFAENDELTITLKAKCHGDNTVYALYEGETGGYTEIGPEDKDLRGESEFEYTFIVPAGSLFKNGKLAVNALNYYTDIVKVGGTCDITYKYYDRFSVEGEGNRVSYVVKNVELSTHEIANGYIPTDETITKYAPRIDTMYVNTKWKLDVAGKVERGKSQATVIATQTPKTCNVYYPVIDENGYYDDVIAENPYVVPYNSLFKDDNGNFILSAPETDVNGNRFSYWDVYKADKNGGNTGELVTKCYEHNFGLRIMADYYIVPVYNETAPTLTANINAPVLNREIYGDSANPKDKLYADLLTAFTSSDIPTFKENTTNYNVECGVFVLRNNTKTLSETHRSILVQEALDKNKVDTTSEILKSYKRAEDTEKSVVDKLEALAVDSSVKDKSNTFDTFDNEQYRITKFIFDNNTLTNKNRIDEVLKYTNNTANQNYIFSAYAFVVIKNYDGTVKEMKISDPQYFNLCYVGNKALDNN</sequence>
<protein>
    <recommendedName>
        <fullName evidence="3">Bacterial repeat domain-containing protein</fullName>
    </recommendedName>
</protein>
<evidence type="ECO:0008006" key="3">
    <source>
        <dbReference type="Google" id="ProtNLM"/>
    </source>
</evidence>
<proteinExistence type="predicted"/>
<gene>
    <name evidence="1" type="ORF">WMO39_08235</name>
</gene>
<dbReference type="Proteomes" id="UP001490816">
    <property type="component" value="Unassembled WGS sequence"/>
</dbReference>
<reference evidence="1 2" key="1">
    <citation type="submission" date="2024-03" db="EMBL/GenBank/DDBJ databases">
        <title>Human intestinal bacterial collection.</title>
        <authorList>
            <person name="Pauvert C."/>
            <person name="Hitch T.C.A."/>
            <person name="Clavel T."/>
        </authorList>
    </citation>
    <scope>NUCLEOTIDE SEQUENCE [LARGE SCALE GENOMIC DNA]</scope>
    <source>
        <strain evidence="1 2">CLA-JM-H38</strain>
    </source>
</reference>
<evidence type="ECO:0000313" key="2">
    <source>
        <dbReference type="Proteomes" id="UP001490816"/>
    </source>
</evidence>
<name>A0ABV1FDD5_9FIRM</name>
<evidence type="ECO:0000313" key="1">
    <source>
        <dbReference type="EMBL" id="MEQ2470312.1"/>
    </source>
</evidence>
<organism evidence="1 2">
    <name type="scientific">Ruminococcoides intestinale</name>
    <dbReference type="NCBI Taxonomy" id="3133162"/>
    <lineage>
        <taxon>Bacteria</taxon>
        <taxon>Bacillati</taxon>
        <taxon>Bacillota</taxon>
        <taxon>Clostridia</taxon>
        <taxon>Eubacteriales</taxon>
        <taxon>Oscillospiraceae</taxon>
        <taxon>Ruminococcoides</taxon>
    </lineage>
</organism>
<comment type="caution">
    <text evidence="1">The sequence shown here is derived from an EMBL/GenBank/DDBJ whole genome shotgun (WGS) entry which is preliminary data.</text>
</comment>
<keyword evidence="2" id="KW-1185">Reference proteome</keyword>
<dbReference type="RefSeq" id="WP_015524016.1">
    <property type="nucleotide sequence ID" value="NZ_JBBMEZ010000022.1"/>
</dbReference>